<feature type="domain" description="LysM" evidence="2">
    <location>
        <begin position="316"/>
        <end position="360"/>
    </location>
</feature>
<evidence type="ECO:0000313" key="3">
    <source>
        <dbReference type="EMBL" id="QPC47072.1"/>
    </source>
</evidence>
<dbReference type="InterPro" id="IPR036779">
    <property type="entry name" value="LysM_dom_sf"/>
</dbReference>
<dbReference type="Proteomes" id="UP000593626">
    <property type="component" value="Chromosome"/>
</dbReference>
<dbReference type="InterPro" id="IPR048862">
    <property type="entry name" value="SPOCS_spoVID_N"/>
</dbReference>
<feature type="region of interest" description="Disordered" evidence="1">
    <location>
        <begin position="248"/>
        <end position="291"/>
    </location>
</feature>
<evidence type="ECO:0000313" key="4">
    <source>
        <dbReference type="Proteomes" id="UP000593626"/>
    </source>
</evidence>
<sequence length="371" mass="43080">MSQEQSYLRVTLEETVWFKRGQEVEELQSISLDPNITITEQEHYYVIRGILELTGEYARNQEEQEEYSEEAEKTVQYVEKTEYREDGTCYIEHPFPIDIAIPKTRVANTNDVDVSIASFDYSFPEKACLRVQAELMIEGVKDENYFPVGLNEEVNQSYEDFRGTAYAEPEADTEVEVEVELAHDEEVQEPAEDSPYFYTEARKVAEATPAEDTEEVYVQYDQNYQEQEPPAYQERDDKEYMFDLDLFEEEEESSSSPDVEKPYVYPEASKEEEVQEDEESSPLMLDVKASKSKKEESISLTDFFARKQEEQSTRLRICIVQQGEELQTIADRYKVPSHAIAKANELGEDEYLKEGQVLTIPSTSNIYSFKQ</sequence>
<proteinExistence type="predicted"/>
<dbReference type="Pfam" id="PF01476">
    <property type="entry name" value="LysM"/>
    <property type="match status" value="1"/>
</dbReference>
<dbReference type="SMART" id="SM00257">
    <property type="entry name" value="LysM"/>
    <property type="match status" value="1"/>
</dbReference>
<organism evidence="3 4">
    <name type="scientific">Mangrovibacillus cuniculi</name>
    <dbReference type="NCBI Taxonomy" id="2593652"/>
    <lineage>
        <taxon>Bacteria</taxon>
        <taxon>Bacillati</taxon>
        <taxon>Bacillota</taxon>
        <taxon>Bacilli</taxon>
        <taxon>Bacillales</taxon>
        <taxon>Bacillaceae</taxon>
        <taxon>Mangrovibacillus</taxon>
    </lineage>
</organism>
<protein>
    <submittedName>
        <fullName evidence="3">Stage VI sporulation protein D</fullName>
    </submittedName>
</protein>
<dbReference type="InterPro" id="IPR018392">
    <property type="entry name" value="LysM"/>
</dbReference>
<dbReference type="Gene3D" id="3.10.350.10">
    <property type="entry name" value="LysM domain"/>
    <property type="match status" value="1"/>
</dbReference>
<reference evidence="3 4" key="1">
    <citation type="submission" date="2019-07" db="EMBL/GenBank/DDBJ databases">
        <title>Genome sequence of 2 isolates from Red Sea Mangroves.</title>
        <authorList>
            <person name="Sefrji F."/>
            <person name="Michoud G."/>
            <person name="Merlino G."/>
            <person name="Daffonchio D."/>
        </authorList>
    </citation>
    <scope>NUCLEOTIDE SEQUENCE [LARGE SCALE GENOMIC DNA]</scope>
    <source>
        <strain evidence="3 4">R1DC41</strain>
    </source>
</reference>
<evidence type="ECO:0000259" key="2">
    <source>
        <dbReference type="PROSITE" id="PS51782"/>
    </source>
</evidence>
<dbReference type="CDD" id="cd00118">
    <property type="entry name" value="LysM"/>
    <property type="match status" value="1"/>
</dbReference>
<gene>
    <name evidence="3" type="primary">spoVID</name>
    <name evidence="3" type="ORF">G8O30_08880</name>
</gene>
<dbReference type="SUPFAM" id="SSF54106">
    <property type="entry name" value="LysM domain"/>
    <property type="match status" value="1"/>
</dbReference>
<dbReference type="EMBL" id="CP049742">
    <property type="protein sequence ID" value="QPC47072.1"/>
    <property type="molecule type" value="Genomic_DNA"/>
</dbReference>
<dbReference type="PROSITE" id="PS51782">
    <property type="entry name" value="LYSM"/>
    <property type="match status" value="1"/>
</dbReference>
<dbReference type="NCBIfam" id="TIGR02907">
    <property type="entry name" value="spore_VI_D"/>
    <property type="match status" value="1"/>
</dbReference>
<dbReference type="InterPro" id="IPR014256">
    <property type="entry name" value="Spore_VI_D"/>
</dbReference>
<dbReference type="RefSeq" id="WP_239671740.1">
    <property type="nucleotide sequence ID" value="NZ_CP049742.1"/>
</dbReference>
<accession>A0A7S8CBR0</accession>
<dbReference type="AlphaFoldDB" id="A0A7S8CBR0"/>
<dbReference type="Pfam" id="PF20918">
    <property type="entry name" value="SPOCS_spoVID-N"/>
    <property type="match status" value="1"/>
</dbReference>
<name>A0A7S8CBR0_9BACI</name>
<keyword evidence="4" id="KW-1185">Reference proteome</keyword>
<evidence type="ECO:0000256" key="1">
    <source>
        <dbReference type="SAM" id="MobiDB-lite"/>
    </source>
</evidence>
<dbReference type="KEGG" id="mcui:G8O30_08880"/>